<dbReference type="PRINTS" id="PR00344">
    <property type="entry name" value="BCTRLSENSOR"/>
</dbReference>
<evidence type="ECO:0000259" key="12">
    <source>
        <dbReference type="PROSITE" id="PS50885"/>
    </source>
</evidence>
<dbReference type="InterPro" id="IPR036890">
    <property type="entry name" value="HATPase_C_sf"/>
</dbReference>
<keyword evidence="7" id="KW-0067">ATP-binding</keyword>
<dbReference type="InterPro" id="IPR003594">
    <property type="entry name" value="HATPase_dom"/>
</dbReference>
<dbReference type="InterPro" id="IPR001789">
    <property type="entry name" value="Sig_transdc_resp-reg_receiver"/>
</dbReference>
<dbReference type="SMART" id="SM00388">
    <property type="entry name" value="HisKA"/>
    <property type="match status" value="1"/>
</dbReference>
<dbReference type="PROSITE" id="PS50109">
    <property type="entry name" value="HIS_KIN"/>
    <property type="match status" value="1"/>
</dbReference>
<keyword evidence="14" id="KW-1185">Reference proteome</keyword>
<evidence type="ECO:0000256" key="9">
    <source>
        <dbReference type="PROSITE-ProRule" id="PRU00169"/>
    </source>
</evidence>
<evidence type="ECO:0000256" key="5">
    <source>
        <dbReference type="ARBA" id="ARBA00022741"/>
    </source>
</evidence>
<dbReference type="InterPro" id="IPR005467">
    <property type="entry name" value="His_kinase_dom"/>
</dbReference>
<feature type="modified residue" description="4-aspartylphosphate" evidence="9">
    <location>
        <position position="1080"/>
    </location>
</feature>
<dbReference type="GO" id="GO:0000155">
    <property type="term" value="F:phosphorelay sensor kinase activity"/>
    <property type="evidence" value="ECO:0007669"/>
    <property type="project" value="InterPro"/>
</dbReference>
<dbReference type="PROSITE" id="PS50885">
    <property type="entry name" value="HAMP"/>
    <property type="match status" value="7"/>
</dbReference>
<reference evidence="13 14" key="1">
    <citation type="submission" date="2016-07" db="EMBL/GenBank/DDBJ databases">
        <title>Pervasive Adenine N6-methylation of Active Genes in Fungi.</title>
        <authorList>
            <consortium name="DOE Joint Genome Institute"/>
            <person name="Mondo S.J."/>
            <person name="Dannebaum R.O."/>
            <person name="Kuo R.C."/>
            <person name="Labutti K."/>
            <person name="Haridas S."/>
            <person name="Kuo A."/>
            <person name="Salamov A."/>
            <person name="Ahrendt S.R."/>
            <person name="Lipzen A."/>
            <person name="Sullivan W."/>
            <person name="Andreopoulos W.B."/>
            <person name="Clum A."/>
            <person name="Lindquist E."/>
            <person name="Daum C."/>
            <person name="Ramamoorthy G.K."/>
            <person name="Gryganskyi A."/>
            <person name="Culley D."/>
            <person name="Magnuson J.K."/>
            <person name="James T.Y."/>
            <person name="O'Malley M.A."/>
            <person name="Stajich J.E."/>
            <person name="Spatafora J.W."/>
            <person name="Visel A."/>
            <person name="Grigoriev I.V."/>
        </authorList>
    </citation>
    <scope>NUCLEOTIDE SEQUENCE [LARGE SCALE GENOMIC DNA]</scope>
    <source>
        <strain evidence="13 14">CBS 931.73</strain>
    </source>
</reference>
<dbReference type="SUPFAM" id="SSF52172">
    <property type="entry name" value="CheY-like"/>
    <property type="match status" value="1"/>
</dbReference>
<proteinExistence type="predicted"/>
<evidence type="ECO:0000259" key="10">
    <source>
        <dbReference type="PROSITE" id="PS50109"/>
    </source>
</evidence>
<dbReference type="Pfam" id="PF00512">
    <property type="entry name" value="HisKA"/>
    <property type="match status" value="1"/>
</dbReference>
<evidence type="ECO:0000256" key="2">
    <source>
        <dbReference type="ARBA" id="ARBA00012438"/>
    </source>
</evidence>
<feature type="domain" description="HAMP" evidence="12">
    <location>
        <begin position="584"/>
        <end position="636"/>
    </location>
</feature>
<dbReference type="CDD" id="cd16922">
    <property type="entry name" value="HATPase_EvgS-ArcB-TorS-like"/>
    <property type="match status" value="1"/>
</dbReference>
<dbReference type="Gene3D" id="1.10.287.130">
    <property type="match status" value="1"/>
</dbReference>
<dbReference type="Proteomes" id="UP000193498">
    <property type="component" value="Unassembled WGS sequence"/>
</dbReference>
<dbReference type="SMART" id="SM00387">
    <property type="entry name" value="HATPase_c"/>
    <property type="match status" value="1"/>
</dbReference>
<dbReference type="Pfam" id="PF02518">
    <property type="entry name" value="HATPase_c"/>
    <property type="match status" value="1"/>
</dbReference>
<feature type="domain" description="HAMP" evidence="12">
    <location>
        <begin position="308"/>
        <end position="360"/>
    </location>
</feature>
<comment type="caution">
    <text evidence="13">The sequence shown here is derived from an EMBL/GenBank/DDBJ whole genome shotgun (WGS) entry which is preliminary data.</text>
</comment>
<protein>
    <recommendedName>
        <fullName evidence="2">histidine kinase</fullName>
        <ecNumber evidence="2">2.7.13.3</ecNumber>
    </recommendedName>
</protein>
<dbReference type="GO" id="GO:0071474">
    <property type="term" value="P:cellular hyperosmotic response"/>
    <property type="evidence" value="ECO:0007669"/>
    <property type="project" value="TreeGrafter"/>
</dbReference>
<dbReference type="Gene3D" id="1.20.120.1530">
    <property type="match status" value="4"/>
</dbReference>
<feature type="domain" description="HAMP" evidence="12">
    <location>
        <begin position="216"/>
        <end position="268"/>
    </location>
</feature>
<dbReference type="SUPFAM" id="SSF55874">
    <property type="entry name" value="ATPase domain of HSP90 chaperone/DNA topoisomerase II/histidine kinase"/>
    <property type="match status" value="1"/>
</dbReference>
<gene>
    <name evidence="13" type="ORF">K493DRAFT_248604</name>
</gene>
<dbReference type="CDD" id="cd06225">
    <property type="entry name" value="HAMP"/>
    <property type="match status" value="5"/>
</dbReference>
<dbReference type="SUPFAM" id="SSF58104">
    <property type="entry name" value="Methyl-accepting chemotaxis protein (MCP) signaling domain"/>
    <property type="match status" value="3"/>
</dbReference>
<dbReference type="GO" id="GO:0005524">
    <property type="term" value="F:ATP binding"/>
    <property type="evidence" value="ECO:0007669"/>
    <property type="project" value="UniProtKB-KW"/>
</dbReference>
<dbReference type="Gene3D" id="3.30.565.10">
    <property type="entry name" value="Histidine kinase-like ATPase, C-terminal domain"/>
    <property type="match status" value="1"/>
</dbReference>
<dbReference type="SMART" id="SM00304">
    <property type="entry name" value="HAMP"/>
    <property type="match status" value="7"/>
</dbReference>
<accession>A0A1Y1VW06</accession>
<evidence type="ECO:0000256" key="6">
    <source>
        <dbReference type="ARBA" id="ARBA00022777"/>
    </source>
</evidence>
<dbReference type="InterPro" id="IPR003661">
    <property type="entry name" value="HisK_dim/P_dom"/>
</dbReference>
<dbReference type="SUPFAM" id="SSF47384">
    <property type="entry name" value="Homodimeric domain of signal transducing histidine kinase"/>
    <property type="match status" value="1"/>
</dbReference>
<dbReference type="STRING" id="1314790.A0A1Y1VW06"/>
<dbReference type="Pfam" id="PF00672">
    <property type="entry name" value="HAMP"/>
    <property type="match status" value="5"/>
</dbReference>
<evidence type="ECO:0000256" key="8">
    <source>
        <dbReference type="ARBA" id="ARBA00023012"/>
    </source>
</evidence>
<dbReference type="FunFam" id="1.10.287.130:FF:000002">
    <property type="entry name" value="Two-component osmosensing histidine kinase"/>
    <property type="match status" value="1"/>
</dbReference>
<dbReference type="InParanoid" id="A0A1Y1VW06"/>
<dbReference type="InterPro" id="IPR003660">
    <property type="entry name" value="HAMP_dom"/>
</dbReference>
<feature type="domain" description="HAMP" evidence="12">
    <location>
        <begin position="492"/>
        <end position="544"/>
    </location>
</feature>
<comment type="catalytic activity">
    <reaction evidence="1">
        <text>ATP + protein L-histidine = ADP + protein N-phospho-L-histidine.</text>
        <dbReference type="EC" id="2.7.13.3"/>
    </reaction>
</comment>
<dbReference type="Pfam" id="PF00072">
    <property type="entry name" value="Response_reg"/>
    <property type="match status" value="1"/>
</dbReference>
<dbReference type="InterPro" id="IPR004358">
    <property type="entry name" value="Sig_transdc_His_kin-like_C"/>
</dbReference>
<feature type="domain" description="Response regulatory" evidence="11">
    <location>
        <begin position="1031"/>
        <end position="1149"/>
    </location>
</feature>
<dbReference type="OrthoDB" id="10266508at2759"/>
<evidence type="ECO:0000313" key="13">
    <source>
        <dbReference type="EMBL" id="ORX65471.1"/>
    </source>
</evidence>
<dbReference type="InterPro" id="IPR036097">
    <property type="entry name" value="HisK_dim/P_sf"/>
</dbReference>
<dbReference type="PANTHER" id="PTHR45339">
    <property type="entry name" value="HYBRID SIGNAL TRANSDUCTION HISTIDINE KINASE J"/>
    <property type="match status" value="1"/>
</dbReference>
<dbReference type="EMBL" id="MCFE01001139">
    <property type="protein sequence ID" value="ORX65471.1"/>
    <property type="molecule type" value="Genomic_DNA"/>
</dbReference>
<keyword evidence="5" id="KW-0547">Nucleotide-binding</keyword>
<dbReference type="InterPro" id="IPR011006">
    <property type="entry name" value="CheY-like_superfamily"/>
</dbReference>
<dbReference type="Gene3D" id="3.40.50.2300">
    <property type="match status" value="1"/>
</dbReference>
<feature type="domain" description="HAMP" evidence="12">
    <location>
        <begin position="124"/>
        <end position="176"/>
    </location>
</feature>
<keyword evidence="8" id="KW-0902">Two-component regulatory system</keyword>
<feature type="domain" description="Histidine kinase" evidence="10">
    <location>
        <begin position="660"/>
        <end position="881"/>
    </location>
</feature>
<dbReference type="PANTHER" id="PTHR45339:SF1">
    <property type="entry name" value="HYBRID SIGNAL TRANSDUCTION HISTIDINE KINASE J"/>
    <property type="match status" value="1"/>
</dbReference>
<dbReference type="CDD" id="cd17546">
    <property type="entry name" value="REC_hyHK_CKI1_RcsC-like"/>
    <property type="match status" value="1"/>
</dbReference>
<evidence type="ECO:0000256" key="4">
    <source>
        <dbReference type="ARBA" id="ARBA00022679"/>
    </source>
</evidence>
<dbReference type="PROSITE" id="PS50110">
    <property type="entry name" value="RESPONSE_REGULATORY"/>
    <property type="match status" value="1"/>
</dbReference>
<keyword evidence="3 9" id="KW-0597">Phosphoprotein</keyword>
<sequence>MIIGKESPHQSPAQPWDGAWKEAIQHVDQVVARHSKEMQDIIGVCQAVSHGDLSKKVTVDVEGETLVLKELINTMVDQLGCFFSEVIRVTHEVGTQGRLSKRAEVFGTHGSWKYLTDNINLMASNLSNQVRDITNVSKAIAQGDFSKQITVEVDGELLDLKLVINAMVVKLGAFVSEVTRVGYEVGTEGKLGGQVVVEDIGGAWKEMADNVNLMVSNLTAQARDVALVSKAIAVGDLSKKITVNVGGEINELKTTINTMVDKLRTFVSEVTRVTHEVGTEWKLGGQAIAIDVAGTWKELTESLNMMAYNVTNQVRDIVTVSKAFATGDLSKKVSVNVQGEILDLKLTINTIVDQLRTLNEEVYRVATEIGIEGKLGGQAVVQNAGGTWKNLTDSINMMTLNLTDQIRDIAYVNRAITAGDLSKKVTIDVKGEMLDLKSSINTMVDQLHSFKTEVTRMSLEMGTQGKLGGQIAMKDVSGVWEELTLSVNDLSTNLAKQMRSITAVTNAVASGDLSKKITLEVKGEVNELKTTVNSLVDQLHNVVSEVKRVTYEIGVEGKLGGQATVHGVEGTWKELTDSVNAMAGNMTSQVRDIANVTKAATRGDYSLTTTTNVRGEILGLKDTINDMVHQLNTFYTIRRSHAARETAELANRSKSDFLATMSHEIRTPMNGIIGMTQLALDADLTGQQRENLTIVSQLAGTLLCLINDILDISKIEAGKLLIEQTQFSLRKEVFGVMRSLNTKADQKKIDLVYDIGEEIPDLLVGDPLRICQIITNLVGNAIKFTAKGHVTLRVSINKRTACKVGLTFCVSDSGIGIPNDKLHLIFDSFSQADMSTTRKFGGTGLGLSISKQLTQLMGGDLWVKSVYGKGSEFYFTVECPVGRMTLVQMEQRMHAFNNKKVLLLRTQGHPEGPDTFDMLQQLQLKPVEISIQKAQNTVRPPGSTCRLFDAVMVDDFATVRKIRQNPNLQNIPVILLSGGRSTPLIMKDCIDLQIISCMRAPANLLELANALVPALESNMMASQEACARKMKILLAEDNKVNQKLAVKILEKHKHAVTTVSDGLQAVEAVGKGDFDLILMDVQMPIMGGFEATARIRELEKDTGRHIPIVALTAHAMVGDREKCLSAGMDEYLTKPLRTTELVGMINRFS</sequence>
<dbReference type="Gene3D" id="1.10.287.950">
    <property type="entry name" value="Methyl-accepting chemotaxis protein"/>
    <property type="match status" value="1"/>
</dbReference>
<dbReference type="Pfam" id="PF18947">
    <property type="entry name" value="HAMP_2"/>
    <property type="match status" value="1"/>
</dbReference>
<name>A0A1Y1VW06_9FUNG</name>
<feature type="domain" description="HAMP" evidence="12">
    <location>
        <begin position="32"/>
        <end position="84"/>
    </location>
</feature>
<evidence type="ECO:0000256" key="3">
    <source>
        <dbReference type="ARBA" id="ARBA00022553"/>
    </source>
</evidence>
<dbReference type="AlphaFoldDB" id="A0A1Y1VW06"/>
<evidence type="ECO:0000256" key="7">
    <source>
        <dbReference type="ARBA" id="ARBA00022840"/>
    </source>
</evidence>
<keyword evidence="4" id="KW-0808">Transferase</keyword>
<organism evidence="13 14">
    <name type="scientific">Basidiobolus meristosporus CBS 931.73</name>
    <dbReference type="NCBI Taxonomy" id="1314790"/>
    <lineage>
        <taxon>Eukaryota</taxon>
        <taxon>Fungi</taxon>
        <taxon>Fungi incertae sedis</taxon>
        <taxon>Zoopagomycota</taxon>
        <taxon>Entomophthoromycotina</taxon>
        <taxon>Basidiobolomycetes</taxon>
        <taxon>Basidiobolales</taxon>
        <taxon>Basidiobolaceae</taxon>
        <taxon>Basidiobolus</taxon>
    </lineage>
</organism>
<feature type="domain" description="HAMP" evidence="12">
    <location>
        <begin position="400"/>
        <end position="452"/>
    </location>
</feature>
<dbReference type="CDD" id="cd00082">
    <property type="entry name" value="HisKA"/>
    <property type="match status" value="1"/>
</dbReference>
<evidence type="ECO:0000256" key="1">
    <source>
        <dbReference type="ARBA" id="ARBA00000085"/>
    </source>
</evidence>
<dbReference type="EC" id="2.7.13.3" evidence="2"/>
<evidence type="ECO:0000259" key="11">
    <source>
        <dbReference type="PROSITE" id="PS50110"/>
    </source>
</evidence>
<keyword evidence="6 13" id="KW-0418">Kinase</keyword>
<evidence type="ECO:0000313" key="14">
    <source>
        <dbReference type="Proteomes" id="UP000193498"/>
    </source>
</evidence>
<dbReference type="SMART" id="SM00448">
    <property type="entry name" value="REC"/>
    <property type="match status" value="1"/>
</dbReference>
<dbReference type="FunFam" id="3.30.565.10:FF:000010">
    <property type="entry name" value="Sensor histidine kinase RcsC"/>
    <property type="match status" value="1"/>
</dbReference>
<dbReference type="GO" id="GO:0016020">
    <property type="term" value="C:membrane"/>
    <property type="evidence" value="ECO:0007669"/>
    <property type="project" value="InterPro"/>
</dbReference>